<dbReference type="PANTHER" id="PTHR13205">
    <property type="entry name" value="TRANSMEMBRANE PROTEIN 15-RELATED"/>
    <property type="match status" value="1"/>
</dbReference>
<keyword evidence="5" id="KW-0812">Transmembrane</keyword>
<evidence type="ECO:0000256" key="2">
    <source>
        <dbReference type="ARBA" id="ARBA00010794"/>
    </source>
</evidence>
<proteinExistence type="inferred from homology"/>
<evidence type="ECO:0000256" key="4">
    <source>
        <dbReference type="ARBA" id="ARBA00022679"/>
    </source>
</evidence>
<comment type="subcellular location">
    <subcellularLocation>
        <location evidence="1">Endoplasmic reticulum membrane</location>
        <topology evidence="1">Multi-pass membrane protein</topology>
    </subcellularLocation>
</comment>
<dbReference type="EC" id="2.7.1.108" evidence="3"/>
<dbReference type="STRING" id="151549.A0A4C2AD24"/>
<dbReference type="PANTHER" id="PTHR13205:SF15">
    <property type="entry name" value="DOLICHOL KINASE"/>
    <property type="match status" value="1"/>
</dbReference>
<dbReference type="OrthoDB" id="377083at2759"/>
<evidence type="ECO:0000313" key="11">
    <source>
        <dbReference type="Proteomes" id="UP000299102"/>
    </source>
</evidence>
<sequence>MLPASPPSARQNSSSSLIRAHCAARERRLAEHFEVGGWALPPLYLLTGLASPLVLVPVSASALERLAGVLTIGVGDSAASFIGSRYGRSTWRGDRELRYGSVSNVN</sequence>
<evidence type="ECO:0000256" key="6">
    <source>
        <dbReference type="ARBA" id="ARBA00022777"/>
    </source>
</evidence>
<evidence type="ECO:0000256" key="8">
    <source>
        <dbReference type="ARBA" id="ARBA00022989"/>
    </source>
</evidence>
<keyword evidence="8" id="KW-1133">Transmembrane helix</keyword>
<keyword evidence="6 10" id="KW-0418">Kinase</keyword>
<protein>
    <recommendedName>
        <fullName evidence="3">dolichol kinase</fullName>
        <ecNumber evidence="3">2.7.1.108</ecNumber>
    </recommendedName>
</protein>
<evidence type="ECO:0000313" key="10">
    <source>
        <dbReference type="EMBL" id="GBP97109.1"/>
    </source>
</evidence>
<dbReference type="EMBL" id="BGZK01002872">
    <property type="protein sequence ID" value="GBP97109.1"/>
    <property type="molecule type" value="Genomic_DNA"/>
</dbReference>
<gene>
    <name evidence="10" type="primary">SEC59</name>
    <name evidence="10" type="ORF">EVAR_92786_1</name>
</gene>
<reference evidence="10 11" key="1">
    <citation type="journal article" date="2019" name="Commun. Biol.">
        <title>The bagworm genome reveals a unique fibroin gene that provides high tensile strength.</title>
        <authorList>
            <person name="Kono N."/>
            <person name="Nakamura H."/>
            <person name="Ohtoshi R."/>
            <person name="Tomita M."/>
            <person name="Numata K."/>
            <person name="Arakawa K."/>
        </authorList>
    </citation>
    <scope>NUCLEOTIDE SEQUENCE [LARGE SCALE GENOMIC DNA]</scope>
</reference>
<comment type="similarity">
    <text evidence="2">Belongs to the polyprenol kinase family.</text>
</comment>
<evidence type="ECO:0000256" key="1">
    <source>
        <dbReference type="ARBA" id="ARBA00004477"/>
    </source>
</evidence>
<name>A0A4C2AD24_EUMVA</name>
<keyword evidence="7" id="KW-0256">Endoplasmic reticulum</keyword>
<dbReference type="GO" id="GO:0043048">
    <property type="term" value="P:dolichyl monophosphate biosynthetic process"/>
    <property type="evidence" value="ECO:0007669"/>
    <property type="project" value="TreeGrafter"/>
</dbReference>
<keyword evidence="11" id="KW-1185">Reference proteome</keyword>
<keyword evidence="9" id="KW-0472">Membrane</keyword>
<dbReference type="Proteomes" id="UP000299102">
    <property type="component" value="Unassembled WGS sequence"/>
</dbReference>
<evidence type="ECO:0000256" key="3">
    <source>
        <dbReference type="ARBA" id="ARBA00012132"/>
    </source>
</evidence>
<dbReference type="InterPro" id="IPR032974">
    <property type="entry name" value="Polypren_kinase"/>
</dbReference>
<comment type="caution">
    <text evidence="10">The sequence shown here is derived from an EMBL/GenBank/DDBJ whole genome shotgun (WGS) entry which is preliminary data.</text>
</comment>
<accession>A0A4C2AD24</accession>
<evidence type="ECO:0000256" key="7">
    <source>
        <dbReference type="ARBA" id="ARBA00022824"/>
    </source>
</evidence>
<evidence type="ECO:0000256" key="5">
    <source>
        <dbReference type="ARBA" id="ARBA00022692"/>
    </source>
</evidence>
<organism evidence="10 11">
    <name type="scientific">Eumeta variegata</name>
    <name type="common">Bagworm moth</name>
    <name type="synonym">Eumeta japonica</name>
    <dbReference type="NCBI Taxonomy" id="151549"/>
    <lineage>
        <taxon>Eukaryota</taxon>
        <taxon>Metazoa</taxon>
        <taxon>Ecdysozoa</taxon>
        <taxon>Arthropoda</taxon>
        <taxon>Hexapoda</taxon>
        <taxon>Insecta</taxon>
        <taxon>Pterygota</taxon>
        <taxon>Neoptera</taxon>
        <taxon>Endopterygota</taxon>
        <taxon>Lepidoptera</taxon>
        <taxon>Glossata</taxon>
        <taxon>Ditrysia</taxon>
        <taxon>Tineoidea</taxon>
        <taxon>Psychidae</taxon>
        <taxon>Oiketicinae</taxon>
        <taxon>Eumeta</taxon>
    </lineage>
</organism>
<evidence type="ECO:0000256" key="9">
    <source>
        <dbReference type="ARBA" id="ARBA00023136"/>
    </source>
</evidence>
<dbReference type="GO" id="GO:0005789">
    <property type="term" value="C:endoplasmic reticulum membrane"/>
    <property type="evidence" value="ECO:0007669"/>
    <property type="project" value="UniProtKB-SubCell"/>
</dbReference>
<keyword evidence="4" id="KW-0808">Transferase</keyword>
<dbReference type="AlphaFoldDB" id="A0A4C2AD24"/>
<dbReference type="GO" id="GO:0004168">
    <property type="term" value="F:dolichol kinase activity"/>
    <property type="evidence" value="ECO:0007669"/>
    <property type="project" value="UniProtKB-EC"/>
</dbReference>